<evidence type="ECO:0000313" key="2">
    <source>
        <dbReference type="Proteomes" id="UP001189429"/>
    </source>
</evidence>
<reference evidence="1" key="1">
    <citation type="submission" date="2023-10" db="EMBL/GenBank/DDBJ databases">
        <authorList>
            <person name="Chen Y."/>
            <person name="Shah S."/>
            <person name="Dougan E. K."/>
            <person name="Thang M."/>
            <person name="Chan C."/>
        </authorList>
    </citation>
    <scope>NUCLEOTIDE SEQUENCE [LARGE SCALE GENOMIC DNA]</scope>
</reference>
<feature type="non-terminal residue" evidence="1">
    <location>
        <position position="1"/>
    </location>
</feature>
<feature type="non-terminal residue" evidence="1">
    <location>
        <position position="197"/>
    </location>
</feature>
<evidence type="ECO:0000313" key="1">
    <source>
        <dbReference type="EMBL" id="CAK0897584.1"/>
    </source>
</evidence>
<keyword evidence="2" id="KW-1185">Reference proteome</keyword>
<gene>
    <name evidence="1" type="ORF">PCOR1329_LOCUS75729</name>
</gene>
<protein>
    <recommendedName>
        <fullName evidence="3">Phospholipase B-like</fullName>
    </recommendedName>
</protein>
<proteinExistence type="predicted"/>
<comment type="caution">
    <text evidence="1">The sequence shown here is derived from an EMBL/GenBank/DDBJ whole genome shotgun (WGS) entry which is preliminary data.</text>
</comment>
<dbReference type="EMBL" id="CAUYUJ010020357">
    <property type="protein sequence ID" value="CAK0897584.1"/>
    <property type="molecule type" value="Genomic_DNA"/>
</dbReference>
<sequence length="197" mass="21748">EMRLAPLSAQTLDPEKRRQVRRIGFNTKARMQLVDGRLHRHGIMAAGFREGRTAWEGRVSGSIATGTASCMWVAVHIFTVNNQAELLVFTDANYYDAIEGPSSNAAAAEYPEAFDLVDVATFLGNVEPTWFGTSGHDKCSDHIWASAAWIRRALDCGVLQESISFSDQEGHLPVWAQICYEVFVSGASTDRRLVDLA</sequence>
<name>A0ABN9XDC1_9DINO</name>
<organism evidence="1 2">
    <name type="scientific">Prorocentrum cordatum</name>
    <dbReference type="NCBI Taxonomy" id="2364126"/>
    <lineage>
        <taxon>Eukaryota</taxon>
        <taxon>Sar</taxon>
        <taxon>Alveolata</taxon>
        <taxon>Dinophyceae</taxon>
        <taxon>Prorocentrales</taxon>
        <taxon>Prorocentraceae</taxon>
        <taxon>Prorocentrum</taxon>
    </lineage>
</organism>
<accession>A0ABN9XDC1</accession>
<dbReference type="Proteomes" id="UP001189429">
    <property type="component" value="Unassembled WGS sequence"/>
</dbReference>
<evidence type="ECO:0008006" key="3">
    <source>
        <dbReference type="Google" id="ProtNLM"/>
    </source>
</evidence>